<dbReference type="PANTHER" id="PTHR36851">
    <property type="entry name" value="UNNAMED PRODUCT"/>
    <property type="match status" value="1"/>
</dbReference>
<accession>A0AB34K0I6</accession>
<dbReference type="InterPro" id="IPR029044">
    <property type="entry name" value="Nucleotide-diphossugar_trans"/>
</dbReference>
<comment type="caution">
    <text evidence="2">The sequence shown here is derived from an EMBL/GenBank/DDBJ whole genome shotgun (WGS) entry which is preliminary data.</text>
</comment>
<feature type="transmembrane region" description="Helical" evidence="1">
    <location>
        <begin position="448"/>
        <end position="474"/>
    </location>
</feature>
<sequence length="596" mass="67829">MRSPSIFASGRTSRLPSLSVSDLAMGMSHLASRPDERITSGYMSQHLIEELRVARHNGVDIESTYQFREANQYFRWNLLWAAGCLLALFPLWLPFIGQQSCAISYRATIVVQLVLALNFTFSSVTCLNYVRRMMRSTSTDWWGMCPPEEREEVRHICVMPTYKEPIELLMNTVESVAKQTVAQQIVMVVGMEERTDDIELKQQALLRRFGSSFLRLMFTVHPFGQMGEIPGACSNRNYASRQAVAEMIANGLIPKGLDNELIMSNFVLTVCDSDTTFHPKFFENLTHAFLAEPLDSRFRVCWQSPLFYNIKLDERYFFTRAIGVLRSYFMVGFLIGCDINTMSVYSMSLNLLVESTFFHPGYQMDDIIYTLSAMQSIGARVRIRMVDTPTLNGPTSGSTMAAEWLEWCVQARRWTIGAAEVFHYFVVKLLRGRMDLLSGLGYFFWFTYYYGFVLCWSGIICLSNLVVQLIGIGFSDYSIATCRPISGLFERQDEYAFLDVWIMPALLIYQYVVVFGVAFLMDAVVVQVLALSEKVGIARGFVHYLSSQLVLWAYCCVEFHAILLVAWHGKKICGHKPSDKANLAIGDEMFLSCSSE</sequence>
<dbReference type="SUPFAM" id="SSF53448">
    <property type="entry name" value="Nucleotide-diphospho-sugar transferases"/>
    <property type="match status" value="1"/>
</dbReference>
<evidence type="ECO:0000313" key="3">
    <source>
        <dbReference type="Proteomes" id="UP001515480"/>
    </source>
</evidence>
<feature type="transmembrane region" description="Helical" evidence="1">
    <location>
        <begin position="78"/>
        <end position="97"/>
    </location>
</feature>
<feature type="transmembrane region" description="Helical" evidence="1">
    <location>
        <begin position="328"/>
        <end position="348"/>
    </location>
</feature>
<keyword evidence="3" id="KW-1185">Reference proteome</keyword>
<dbReference type="Gene3D" id="3.90.550.10">
    <property type="entry name" value="Spore Coat Polysaccharide Biosynthesis Protein SpsA, Chain A"/>
    <property type="match status" value="1"/>
</dbReference>
<evidence type="ECO:0000256" key="1">
    <source>
        <dbReference type="SAM" id="Phobius"/>
    </source>
</evidence>
<feature type="transmembrane region" description="Helical" evidence="1">
    <location>
        <begin position="541"/>
        <end position="567"/>
    </location>
</feature>
<feature type="transmembrane region" description="Helical" evidence="1">
    <location>
        <begin position="109"/>
        <end position="130"/>
    </location>
</feature>
<evidence type="ECO:0008006" key="4">
    <source>
        <dbReference type="Google" id="ProtNLM"/>
    </source>
</evidence>
<protein>
    <recommendedName>
        <fullName evidence="4">Chitin synthase</fullName>
    </recommendedName>
</protein>
<dbReference type="AlphaFoldDB" id="A0AB34K0I6"/>
<keyword evidence="1" id="KW-1133">Transmembrane helix</keyword>
<dbReference type="PANTHER" id="PTHR36851:SF1">
    <property type="entry name" value="GLYCO_TRANS_2-LIKE DOMAIN-CONTAINING PROTEIN"/>
    <property type="match status" value="1"/>
</dbReference>
<dbReference type="EMBL" id="JBGBPQ010000002">
    <property type="protein sequence ID" value="KAL1527751.1"/>
    <property type="molecule type" value="Genomic_DNA"/>
</dbReference>
<reference evidence="2 3" key="1">
    <citation type="journal article" date="2024" name="Science">
        <title>Giant polyketide synthase enzymes in the biosynthesis of giant marine polyether toxins.</title>
        <authorList>
            <person name="Fallon T.R."/>
            <person name="Shende V.V."/>
            <person name="Wierzbicki I.H."/>
            <person name="Pendleton A.L."/>
            <person name="Watervoot N.F."/>
            <person name="Auber R.P."/>
            <person name="Gonzalez D.J."/>
            <person name="Wisecaver J.H."/>
            <person name="Moore B.S."/>
        </authorList>
    </citation>
    <scope>NUCLEOTIDE SEQUENCE [LARGE SCALE GENOMIC DNA]</scope>
    <source>
        <strain evidence="2 3">12B1</strain>
    </source>
</reference>
<keyword evidence="1" id="KW-0472">Membrane</keyword>
<feature type="transmembrane region" description="Helical" evidence="1">
    <location>
        <begin position="495"/>
        <end position="521"/>
    </location>
</feature>
<evidence type="ECO:0000313" key="2">
    <source>
        <dbReference type="EMBL" id="KAL1527751.1"/>
    </source>
</evidence>
<organism evidence="2 3">
    <name type="scientific">Prymnesium parvum</name>
    <name type="common">Toxic golden alga</name>
    <dbReference type="NCBI Taxonomy" id="97485"/>
    <lineage>
        <taxon>Eukaryota</taxon>
        <taxon>Haptista</taxon>
        <taxon>Haptophyta</taxon>
        <taxon>Prymnesiophyceae</taxon>
        <taxon>Prymnesiales</taxon>
        <taxon>Prymnesiaceae</taxon>
        <taxon>Prymnesium</taxon>
    </lineage>
</organism>
<proteinExistence type="predicted"/>
<name>A0AB34K0I6_PRYPA</name>
<keyword evidence="1" id="KW-0812">Transmembrane</keyword>
<gene>
    <name evidence="2" type="ORF">AB1Y20_009136</name>
</gene>
<dbReference type="CDD" id="cd00761">
    <property type="entry name" value="Glyco_tranf_GTA_type"/>
    <property type="match status" value="1"/>
</dbReference>
<dbReference type="Proteomes" id="UP001515480">
    <property type="component" value="Unassembled WGS sequence"/>
</dbReference>